<comment type="caution">
    <text evidence="2">The sequence shown here is derived from an EMBL/GenBank/DDBJ whole genome shotgun (WGS) entry which is preliminary data.</text>
</comment>
<feature type="region of interest" description="Disordered" evidence="1">
    <location>
        <begin position="356"/>
        <end position="378"/>
    </location>
</feature>
<dbReference type="STRING" id="2018661.A0A2A2LIS7"/>
<sequence>MSCYETPNSTSPMIVTTSLNTEGVPSLLETLAALQLPIFQQFANSVSLATNTSSASSNASEQSSSAFHPVTTASLFSSSSSDTMALPQIHLSSPTSLPIDTNPIMQGLSLTPYISVSINDCSSLTPQGSFLPSLSSQAPSISSSLLSTPTVLTPISVGQHIGGQSPLTIPSIHISPTFALQNYLELPQGNFDPPSTSSFRRSSAPEGSLRTPLGNHERRRYSDFTVESLLRQPDHLCWPLMEKRTTASGRKQRTIYGLRQTEVLEEAFNSQKYMVGTGTIWKPRDYETLRNSVGKRKLIFLLPTLLLNILYLVVSRDSQVAIVGNRRSKQRKMSRVIEEEERKKCERERELALLRELADKTGQDKAHHRQHHSDSMMK</sequence>
<feature type="compositionally biased region" description="Basic and acidic residues" evidence="1">
    <location>
        <begin position="356"/>
        <end position="365"/>
    </location>
</feature>
<reference evidence="2 3" key="1">
    <citation type="journal article" date="2017" name="Curr. Biol.">
        <title>Genome architecture and evolution of a unichromosomal asexual nematode.</title>
        <authorList>
            <person name="Fradin H."/>
            <person name="Zegar C."/>
            <person name="Gutwein M."/>
            <person name="Lucas J."/>
            <person name="Kovtun M."/>
            <person name="Corcoran D."/>
            <person name="Baugh L.R."/>
            <person name="Kiontke K."/>
            <person name="Gunsalus K."/>
            <person name="Fitch D.H."/>
            <person name="Piano F."/>
        </authorList>
    </citation>
    <scope>NUCLEOTIDE SEQUENCE [LARGE SCALE GENOMIC DNA]</scope>
    <source>
        <strain evidence="2">PF1309</strain>
    </source>
</reference>
<organism evidence="2 3">
    <name type="scientific">Diploscapter pachys</name>
    <dbReference type="NCBI Taxonomy" id="2018661"/>
    <lineage>
        <taxon>Eukaryota</taxon>
        <taxon>Metazoa</taxon>
        <taxon>Ecdysozoa</taxon>
        <taxon>Nematoda</taxon>
        <taxon>Chromadorea</taxon>
        <taxon>Rhabditida</taxon>
        <taxon>Rhabditina</taxon>
        <taxon>Rhabditomorpha</taxon>
        <taxon>Rhabditoidea</taxon>
        <taxon>Rhabditidae</taxon>
        <taxon>Diploscapter</taxon>
    </lineage>
</organism>
<evidence type="ECO:0000313" key="2">
    <source>
        <dbReference type="EMBL" id="PAV86015.1"/>
    </source>
</evidence>
<gene>
    <name evidence="2" type="ORF">WR25_26504</name>
</gene>
<evidence type="ECO:0000313" key="3">
    <source>
        <dbReference type="Proteomes" id="UP000218231"/>
    </source>
</evidence>
<dbReference type="EMBL" id="LIAE01006707">
    <property type="protein sequence ID" value="PAV86015.1"/>
    <property type="molecule type" value="Genomic_DNA"/>
</dbReference>
<proteinExistence type="predicted"/>
<feature type="region of interest" description="Disordered" evidence="1">
    <location>
        <begin position="191"/>
        <end position="214"/>
    </location>
</feature>
<evidence type="ECO:0000256" key="1">
    <source>
        <dbReference type="SAM" id="MobiDB-lite"/>
    </source>
</evidence>
<protein>
    <submittedName>
        <fullName evidence="2">Uncharacterized protein</fullName>
    </submittedName>
</protein>
<name>A0A2A2LIS7_9BILA</name>
<keyword evidence="3" id="KW-1185">Reference proteome</keyword>
<dbReference type="AlphaFoldDB" id="A0A2A2LIS7"/>
<accession>A0A2A2LIS7</accession>
<dbReference type="Proteomes" id="UP000218231">
    <property type="component" value="Unassembled WGS sequence"/>
</dbReference>